<dbReference type="Gene3D" id="3.40.50.1390">
    <property type="entry name" value="Resolvase, N-terminal catalytic domain"/>
    <property type="match status" value="1"/>
</dbReference>
<proteinExistence type="inferred from homology"/>
<evidence type="ECO:0000256" key="1">
    <source>
        <dbReference type="ARBA" id="ARBA00009913"/>
    </source>
</evidence>
<accession>A0ABX7YME9</accession>
<name>A0ABX7YME9_9STRE</name>
<dbReference type="InterPro" id="IPR036162">
    <property type="entry name" value="Resolvase-like_N_sf"/>
</dbReference>
<evidence type="ECO:0000259" key="2">
    <source>
        <dbReference type="PROSITE" id="PS51736"/>
    </source>
</evidence>
<dbReference type="EMBL" id="CP073084">
    <property type="protein sequence ID" value="QUE54915.1"/>
    <property type="molecule type" value="Genomic_DNA"/>
</dbReference>
<dbReference type="Proteomes" id="UP000677616">
    <property type="component" value="Chromosome"/>
</dbReference>
<dbReference type="InterPro" id="IPR006119">
    <property type="entry name" value="Resolv_N"/>
</dbReference>
<dbReference type="RefSeq" id="WP_212572142.1">
    <property type="nucleotide sequence ID" value="NZ_CP073084.1"/>
</dbReference>
<dbReference type="SUPFAM" id="SSF88659">
    <property type="entry name" value="Sigma3 and sigma4 domains of RNA polymerase sigma factors"/>
    <property type="match status" value="1"/>
</dbReference>
<dbReference type="PANTHER" id="PTHR30461">
    <property type="entry name" value="DNA-INVERTASE FROM LAMBDOID PROPHAGE"/>
    <property type="match status" value="1"/>
</dbReference>
<dbReference type="PANTHER" id="PTHR30461:SF26">
    <property type="entry name" value="RESOLVASE HOMOLOG YNEB"/>
    <property type="match status" value="1"/>
</dbReference>
<dbReference type="Pfam" id="PF00239">
    <property type="entry name" value="Resolvase"/>
    <property type="match status" value="1"/>
</dbReference>
<dbReference type="SUPFAM" id="SSF53041">
    <property type="entry name" value="Resolvase-like"/>
    <property type="match status" value="1"/>
</dbReference>
<sequence>MKNIIKQHQTQGSITIGYARVSSADNRQELGLTVQKEALNFCDRLYIEKESGGNQERPQLQRALTLAKACANQGIETSLVVYKLDRLTRKMLHLSALIADLTSHHIRLQSLHEQIETDSLTGRFFCLMLGYVAEWELQAISDRTKDGLRKARERGVRLGNKGLPKTKQRQIIRSYLKQEMPIREMADQFHISTATIYSVLRRNNIRINRKMNLKMVDKSWKK</sequence>
<evidence type="ECO:0000313" key="4">
    <source>
        <dbReference type="Proteomes" id="UP000677616"/>
    </source>
</evidence>
<dbReference type="Gene3D" id="1.10.10.60">
    <property type="entry name" value="Homeodomain-like"/>
    <property type="match status" value="1"/>
</dbReference>
<organism evidence="3 4">
    <name type="scientific">Streptococcus oriscaviae</name>
    <dbReference type="NCBI Taxonomy" id="2781599"/>
    <lineage>
        <taxon>Bacteria</taxon>
        <taxon>Bacillati</taxon>
        <taxon>Bacillota</taxon>
        <taxon>Bacilli</taxon>
        <taxon>Lactobacillales</taxon>
        <taxon>Streptococcaceae</taxon>
        <taxon>Streptococcus</taxon>
    </lineage>
</organism>
<reference evidence="3 4" key="1">
    <citation type="submission" date="2021-04" db="EMBL/GenBank/DDBJ databases">
        <title>Complete genome sequence of a novel Streptococcus species.</title>
        <authorList>
            <person name="Teng J.L.L."/>
        </authorList>
    </citation>
    <scope>NUCLEOTIDE SEQUENCE [LARGE SCALE GENOMIC DNA]</scope>
    <source>
        <strain evidence="3 4">HKU75</strain>
    </source>
</reference>
<dbReference type="SMART" id="SM00857">
    <property type="entry name" value="Resolvase"/>
    <property type="match status" value="1"/>
</dbReference>
<dbReference type="InterPro" id="IPR013324">
    <property type="entry name" value="RNA_pol_sigma_r3/r4-like"/>
</dbReference>
<comment type="similarity">
    <text evidence="1">Belongs to the site-specific recombinase resolvase family.</text>
</comment>
<dbReference type="InterPro" id="IPR050639">
    <property type="entry name" value="SSR_resolvase"/>
</dbReference>
<keyword evidence="4" id="KW-1185">Reference proteome</keyword>
<dbReference type="PROSITE" id="PS51736">
    <property type="entry name" value="RECOMBINASES_3"/>
    <property type="match status" value="1"/>
</dbReference>
<gene>
    <name evidence="3" type="ORF">INT76_03265</name>
</gene>
<protein>
    <submittedName>
        <fullName evidence="3">Recombinase family protein</fullName>
    </submittedName>
</protein>
<dbReference type="CDD" id="cd03768">
    <property type="entry name" value="SR_ResInv"/>
    <property type="match status" value="1"/>
</dbReference>
<feature type="domain" description="Resolvase/invertase-type recombinase catalytic" evidence="2">
    <location>
        <begin position="14"/>
        <end position="155"/>
    </location>
</feature>
<evidence type="ECO:0000313" key="3">
    <source>
        <dbReference type="EMBL" id="QUE54915.1"/>
    </source>
</evidence>